<protein>
    <recommendedName>
        <fullName evidence="3">Nucleoside 2-deoxyribosyltransferase</fullName>
    </recommendedName>
</protein>
<dbReference type="KEGG" id="fli:Fleli_3273"/>
<reference evidence="2" key="1">
    <citation type="submission" date="2012-06" db="EMBL/GenBank/DDBJ databases">
        <title>The complete genome of Flexibacter litoralis DSM 6794.</title>
        <authorList>
            <person name="Lucas S."/>
            <person name="Copeland A."/>
            <person name="Lapidus A."/>
            <person name="Glavina del Rio T."/>
            <person name="Dalin E."/>
            <person name="Tice H."/>
            <person name="Bruce D."/>
            <person name="Goodwin L."/>
            <person name="Pitluck S."/>
            <person name="Peters L."/>
            <person name="Ovchinnikova G."/>
            <person name="Lu M."/>
            <person name="Kyrpides N."/>
            <person name="Mavromatis K."/>
            <person name="Ivanova N."/>
            <person name="Brettin T."/>
            <person name="Detter J.C."/>
            <person name="Han C."/>
            <person name="Larimer F."/>
            <person name="Land M."/>
            <person name="Hauser L."/>
            <person name="Markowitz V."/>
            <person name="Cheng J.-F."/>
            <person name="Hugenholtz P."/>
            <person name="Woyke T."/>
            <person name="Wu D."/>
            <person name="Spring S."/>
            <person name="Lang E."/>
            <person name="Kopitz M."/>
            <person name="Brambilla E."/>
            <person name="Klenk H.-P."/>
            <person name="Eisen J.A."/>
        </authorList>
    </citation>
    <scope>NUCLEOTIDE SEQUENCE [LARGE SCALE GENOMIC DNA]</scope>
    <source>
        <strain evidence="2">ATCC 23117 / DSM 6794 / NBRC 15988 / NCIMB 1366 / Sio-4</strain>
    </source>
</reference>
<sequence>MPKVFLGGTVNGSKWRDYIMPRLNIDYFNPVVEEWNDEAYKKELLERANCEYCLYILTPMMKGVYSVAEVVDDSNKRPQKTLFCILQKDGGKEFDEFQMRSMKAVIKMVIGNGAKHFETLDECISFLNTSLEK</sequence>
<dbReference type="AlphaFoldDB" id="I4ANR8"/>
<dbReference type="eggNOG" id="ENOG5033VSY">
    <property type="taxonomic scope" value="Bacteria"/>
</dbReference>
<dbReference type="RefSeq" id="WP_014799032.1">
    <property type="nucleotide sequence ID" value="NC_018018.1"/>
</dbReference>
<evidence type="ECO:0000313" key="1">
    <source>
        <dbReference type="EMBL" id="AFM05603.1"/>
    </source>
</evidence>
<keyword evidence="2" id="KW-1185">Reference proteome</keyword>
<dbReference type="EMBL" id="CP003345">
    <property type="protein sequence ID" value="AFM05603.1"/>
    <property type="molecule type" value="Genomic_DNA"/>
</dbReference>
<evidence type="ECO:0008006" key="3">
    <source>
        <dbReference type="Google" id="ProtNLM"/>
    </source>
</evidence>
<accession>I4ANR8</accession>
<dbReference type="STRING" id="880071.Fleli_3273"/>
<dbReference type="OrthoDB" id="9815017at2"/>
<proteinExistence type="predicted"/>
<evidence type="ECO:0000313" key="2">
    <source>
        <dbReference type="Proteomes" id="UP000006054"/>
    </source>
</evidence>
<dbReference type="PATRIC" id="fig|880071.3.peg.3275"/>
<organism evidence="1 2">
    <name type="scientific">Bernardetia litoralis (strain ATCC 23117 / DSM 6794 / NBRC 15988 / NCIMB 1366 / Fx l1 / Sio-4)</name>
    <name type="common">Flexibacter litoralis</name>
    <dbReference type="NCBI Taxonomy" id="880071"/>
    <lineage>
        <taxon>Bacteria</taxon>
        <taxon>Pseudomonadati</taxon>
        <taxon>Bacteroidota</taxon>
        <taxon>Cytophagia</taxon>
        <taxon>Cytophagales</taxon>
        <taxon>Bernardetiaceae</taxon>
        <taxon>Bernardetia</taxon>
    </lineage>
</organism>
<gene>
    <name evidence="1" type="ordered locus">Fleli_3273</name>
</gene>
<dbReference type="Proteomes" id="UP000006054">
    <property type="component" value="Chromosome"/>
</dbReference>
<dbReference type="HOGENOM" id="CLU_1956763_0_0_10"/>
<name>I4ANR8_BERLS</name>